<proteinExistence type="predicted"/>
<keyword evidence="3" id="KW-1185">Reference proteome</keyword>
<dbReference type="PANTHER" id="PTHR36871:SF1">
    <property type="entry name" value="COILED-COIL DOMAIN-CONTAINING PROTEIN 190"/>
    <property type="match status" value="1"/>
</dbReference>
<dbReference type="AlphaFoldDB" id="G3T9I1"/>
<reference evidence="2" key="2">
    <citation type="submission" date="2025-08" db="UniProtKB">
        <authorList>
            <consortium name="Ensembl"/>
        </authorList>
    </citation>
    <scope>IDENTIFICATION</scope>
    <source>
        <strain evidence="2">Isolate ISIS603380</strain>
    </source>
</reference>
<dbReference type="Proteomes" id="UP000007646">
    <property type="component" value="Unassembled WGS sequence"/>
</dbReference>
<evidence type="ECO:0000313" key="3">
    <source>
        <dbReference type="Proteomes" id="UP000007646"/>
    </source>
</evidence>
<organism evidence="2 3">
    <name type="scientific">Loxodonta africana</name>
    <name type="common">African elephant</name>
    <dbReference type="NCBI Taxonomy" id="9785"/>
    <lineage>
        <taxon>Eukaryota</taxon>
        <taxon>Metazoa</taxon>
        <taxon>Chordata</taxon>
        <taxon>Craniata</taxon>
        <taxon>Vertebrata</taxon>
        <taxon>Euteleostomi</taxon>
        <taxon>Mammalia</taxon>
        <taxon>Eutheria</taxon>
        <taxon>Afrotheria</taxon>
        <taxon>Proboscidea</taxon>
        <taxon>Elephantidae</taxon>
        <taxon>Loxodonta</taxon>
    </lineage>
</organism>
<reference evidence="2" key="3">
    <citation type="submission" date="2025-09" db="UniProtKB">
        <authorList>
            <consortium name="Ensembl"/>
        </authorList>
    </citation>
    <scope>IDENTIFICATION</scope>
    <source>
        <strain evidence="2">Isolate ISIS603380</strain>
    </source>
</reference>
<dbReference type="HOGENOM" id="CLU_082019_0_0_1"/>
<dbReference type="PANTHER" id="PTHR36871">
    <property type="entry name" value="COILED-COIL DOMAIN-CONTAINING PROTEIN 190"/>
    <property type="match status" value="1"/>
</dbReference>
<gene>
    <name evidence="2" type="primary">CCDC190</name>
</gene>
<dbReference type="Pfam" id="PF15768">
    <property type="entry name" value="CC190"/>
    <property type="match status" value="1"/>
</dbReference>
<reference evidence="2 3" key="1">
    <citation type="submission" date="2009-06" db="EMBL/GenBank/DDBJ databases">
        <title>The Genome Sequence of Loxodonta africana (African elephant).</title>
        <authorList>
            <person name="Di Palma F."/>
            <person name="Heiman D."/>
            <person name="Young S."/>
            <person name="Johnson J."/>
            <person name="Lander E.S."/>
            <person name="Lindblad-Toh K."/>
        </authorList>
    </citation>
    <scope>NUCLEOTIDE SEQUENCE [LARGE SCALE GENOMIC DNA]</scope>
    <source>
        <strain evidence="2 3">Isolate ISIS603380</strain>
    </source>
</reference>
<feature type="compositionally biased region" description="Basic and acidic residues" evidence="1">
    <location>
        <begin position="149"/>
        <end position="162"/>
    </location>
</feature>
<name>G3T9I1_LOXAF</name>
<feature type="region of interest" description="Disordered" evidence="1">
    <location>
        <begin position="149"/>
        <end position="176"/>
    </location>
</feature>
<dbReference type="OMA" id="KVRNAHY"/>
<protein>
    <submittedName>
        <fullName evidence="2">Coiled-coil domain containing 190</fullName>
    </submittedName>
</protein>
<dbReference type="Ensembl" id="ENSLAFT00000012495.3">
    <property type="protein sequence ID" value="ENSLAFP00000010443.3"/>
    <property type="gene ID" value="ENSLAFG00000012498.3"/>
</dbReference>
<dbReference type="FunCoup" id="G3T9I1">
    <property type="interactions" value="1"/>
</dbReference>
<evidence type="ECO:0000313" key="2">
    <source>
        <dbReference type="Ensembl" id="ENSLAFP00000010443.3"/>
    </source>
</evidence>
<dbReference type="InterPro" id="IPR031525">
    <property type="entry name" value="CC190"/>
</dbReference>
<sequence>MERHMVRGPMYKHFDLEKRTTKQAEARLSQSLQRLEDIRLYHLKLLTREQRQLQKDLQRLQQADIIKKKFSSYFANGIQERPEDVLMLSPQRGQKHRAPQPNKFRALATSMPQEMYKTKSKMAPLHYIGLKDPMRSNEQSLSQNYRPTRFTEEKPQAQEKDFINPPKGMDSSKGISILGQNQENSTSILDQWSGSSPADETRSTYGNLQSDQDTQIEIPPNPMGCSFTGNVKAEATKSTYLELFAKARNARYLRHRVPPASERLLSIGEIFRHEKSLLFKEEKECENRLTTQ</sequence>
<dbReference type="InParanoid" id="G3T9I1"/>
<evidence type="ECO:0000256" key="1">
    <source>
        <dbReference type="SAM" id="MobiDB-lite"/>
    </source>
</evidence>
<feature type="region of interest" description="Disordered" evidence="1">
    <location>
        <begin position="187"/>
        <end position="206"/>
    </location>
</feature>
<dbReference type="STRING" id="9785.ENSLAFP00000010443"/>
<dbReference type="GeneTree" id="ENSGT00390000014067"/>
<accession>G3T9I1</accession>
<dbReference type="eggNOG" id="ENOG502SAE4">
    <property type="taxonomic scope" value="Eukaryota"/>
</dbReference>